<feature type="region of interest" description="Disordered" evidence="1">
    <location>
        <begin position="55"/>
        <end position="156"/>
    </location>
</feature>
<feature type="transmembrane region" description="Helical" evidence="2">
    <location>
        <begin position="27"/>
        <end position="48"/>
    </location>
</feature>
<comment type="caution">
    <text evidence="3">The sequence shown here is derived from an EMBL/GenBank/DDBJ whole genome shotgun (WGS) entry which is preliminary data.</text>
</comment>
<evidence type="ECO:0000256" key="2">
    <source>
        <dbReference type="SAM" id="Phobius"/>
    </source>
</evidence>
<keyword evidence="4" id="KW-1185">Reference proteome</keyword>
<evidence type="ECO:0000313" key="4">
    <source>
        <dbReference type="Proteomes" id="UP000263377"/>
    </source>
</evidence>
<gene>
    <name evidence="3" type="ORF">DR950_37935</name>
</gene>
<accession>A0A372ZJQ7</accession>
<keyword evidence="2" id="KW-0812">Transmembrane</keyword>
<evidence type="ECO:0000256" key="1">
    <source>
        <dbReference type="SAM" id="MobiDB-lite"/>
    </source>
</evidence>
<protein>
    <submittedName>
        <fullName evidence="3">Uncharacterized protein</fullName>
    </submittedName>
</protein>
<dbReference type="EMBL" id="QVIG01000002">
    <property type="protein sequence ID" value="RGD56093.1"/>
    <property type="molecule type" value="Genomic_DNA"/>
</dbReference>
<proteinExistence type="predicted"/>
<evidence type="ECO:0000313" key="3">
    <source>
        <dbReference type="EMBL" id="RGD56093.1"/>
    </source>
</evidence>
<dbReference type="Proteomes" id="UP000263377">
    <property type="component" value="Unassembled WGS sequence"/>
</dbReference>
<keyword evidence="2" id="KW-1133">Transmembrane helix</keyword>
<feature type="compositionally biased region" description="Pro residues" evidence="1">
    <location>
        <begin position="126"/>
        <end position="145"/>
    </location>
</feature>
<dbReference type="AlphaFoldDB" id="A0A372ZJQ7"/>
<keyword evidence="2" id="KW-0472">Membrane</keyword>
<reference evidence="3 4" key="1">
    <citation type="submission" date="2018-08" db="EMBL/GenBank/DDBJ databases">
        <title>Diversity &amp; Physiological Properties of Lignin-Decomposing Actinobacteria from Soil.</title>
        <authorList>
            <person name="Roh S.G."/>
            <person name="Kim S.B."/>
        </authorList>
    </citation>
    <scope>NUCLEOTIDE SEQUENCE [LARGE SCALE GENOMIC DNA]</scope>
    <source>
        <strain evidence="3 4">MMS17-GH009</strain>
    </source>
</reference>
<organism evidence="3 4">
    <name type="scientific">Kitasatospora xanthocidica</name>
    <dbReference type="NCBI Taxonomy" id="83382"/>
    <lineage>
        <taxon>Bacteria</taxon>
        <taxon>Bacillati</taxon>
        <taxon>Actinomycetota</taxon>
        <taxon>Actinomycetes</taxon>
        <taxon>Kitasatosporales</taxon>
        <taxon>Streptomycetaceae</taxon>
        <taxon>Kitasatospora</taxon>
    </lineage>
</organism>
<sequence length="156" mass="17056">MLCLSFTLVGVVVATLASYADSWLLTPALLAMGLGVFGTMWCLVEILISRQVAAQRMQSPGSAHPMAGSRAPSEPLAARPFPRPGSSSVYRQPYESPQPQPQPYGPGRQQPQPYGPGQPPYGNQQPPRPPYQQPYQPPRQPPQQPPRQARVQPNHP</sequence>
<name>A0A372ZJQ7_9ACTN</name>